<feature type="domain" description="Zinc-ribbon" evidence="3">
    <location>
        <begin position="6"/>
        <end position="28"/>
    </location>
</feature>
<evidence type="ECO:0000313" key="5">
    <source>
        <dbReference type="Proteomes" id="UP000004470"/>
    </source>
</evidence>
<feature type="transmembrane region" description="Helical" evidence="2">
    <location>
        <begin position="324"/>
        <end position="342"/>
    </location>
</feature>
<evidence type="ECO:0000256" key="2">
    <source>
        <dbReference type="SAM" id="Phobius"/>
    </source>
</evidence>
<sequence>MKEMKFCTKCGTAIEPGDQFCTSCGTSVAQMQASEAPTDSAAEKEKVTEKPATTQETGFTTTSAASAATDLKVEKTTATASAPESDAVDETKAPTSATQAQEASTTTATTAKEAANDANSTTTSATIDKEKVSATVDQTKEYAKSYWNWLTTSVKHPFSYPETTNPLYGITTFVIFAIVSALILIVSGRQTFNALDSKVKVSVIMENPFTFGVFLKFLAIFAVLFALMVLVGILVTQFLGAKGQTVTWFTYTNKLAHFVNYVLVLGLLALGMLFVAGPELVDEVTTDMPDILFRALLGMALAGLNLGFIATFFEEKLKFEFDRIYVAILAEAVLFIALYLGVEHLLIPAITQVGTSFN</sequence>
<protein>
    <recommendedName>
        <fullName evidence="3">Zinc-ribbon domain-containing protein</fullName>
    </recommendedName>
</protein>
<feature type="region of interest" description="Disordered" evidence="1">
    <location>
        <begin position="34"/>
        <end position="123"/>
    </location>
</feature>
<feature type="compositionally biased region" description="Low complexity" evidence="1">
    <location>
        <begin position="95"/>
        <end position="123"/>
    </location>
</feature>
<dbReference type="Pfam" id="PF13240">
    <property type="entry name" value="Zn_Ribbon_1"/>
    <property type="match status" value="1"/>
</dbReference>
<feature type="compositionally biased region" description="Low complexity" evidence="1">
    <location>
        <begin position="60"/>
        <end position="69"/>
    </location>
</feature>
<evidence type="ECO:0000313" key="4">
    <source>
        <dbReference type="EMBL" id="EFL95211.1"/>
    </source>
</evidence>
<evidence type="ECO:0000259" key="3">
    <source>
        <dbReference type="Pfam" id="PF13240"/>
    </source>
</evidence>
<dbReference type="HOGENOM" id="CLU_067084_0_0_9"/>
<keyword evidence="2" id="KW-1133">Transmembrane helix</keyword>
<dbReference type="AlphaFoldDB" id="E0NH65"/>
<keyword evidence="2" id="KW-0472">Membrane</keyword>
<accession>E0NH65</accession>
<evidence type="ECO:0000256" key="1">
    <source>
        <dbReference type="SAM" id="MobiDB-lite"/>
    </source>
</evidence>
<dbReference type="EMBL" id="AEEG01000006">
    <property type="protein sequence ID" value="EFL95211.1"/>
    <property type="molecule type" value="Genomic_DNA"/>
</dbReference>
<name>E0NH65_PEDAC</name>
<keyword evidence="5" id="KW-1185">Reference proteome</keyword>
<comment type="caution">
    <text evidence="4">The sequence shown here is derived from an EMBL/GenBank/DDBJ whole genome shotgun (WGS) entry which is preliminary data.</text>
</comment>
<gene>
    <name evidence="4" type="ORF">HMPREF0623_1388</name>
</gene>
<dbReference type="eggNOG" id="COG4640">
    <property type="taxonomic scope" value="Bacteria"/>
</dbReference>
<feature type="transmembrane region" description="Helical" evidence="2">
    <location>
        <begin position="255"/>
        <end position="276"/>
    </location>
</feature>
<dbReference type="Proteomes" id="UP000004470">
    <property type="component" value="Unassembled WGS sequence"/>
</dbReference>
<feature type="transmembrane region" description="Helical" evidence="2">
    <location>
        <begin position="167"/>
        <end position="189"/>
    </location>
</feature>
<feature type="transmembrane region" description="Helical" evidence="2">
    <location>
        <begin position="291"/>
        <end position="312"/>
    </location>
</feature>
<keyword evidence="2" id="KW-0812">Transmembrane</keyword>
<feature type="transmembrane region" description="Helical" evidence="2">
    <location>
        <begin position="209"/>
        <end position="235"/>
    </location>
</feature>
<reference evidence="4" key="1">
    <citation type="submission" date="2010-07" db="EMBL/GenBank/DDBJ databases">
        <authorList>
            <person name="Muzny D."/>
            <person name="Qin X."/>
            <person name="Deng J."/>
            <person name="Jiang H."/>
            <person name="Liu Y."/>
            <person name="Qu J."/>
            <person name="Song X.-Z."/>
            <person name="Zhang L."/>
            <person name="Thornton R."/>
            <person name="Coyle M."/>
            <person name="Francisco L."/>
            <person name="Jackson L."/>
            <person name="Javaid M."/>
            <person name="Korchina V."/>
            <person name="Kovar C."/>
            <person name="Mata R."/>
            <person name="Mathew T."/>
            <person name="Ngo R."/>
            <person name="Nguyen L."/>
            <person name="Nguyen N."/>
            <person name="Okwuonu G."/>
            <person name="Ongeri F."/>
            <person name="Pham C."/>
            <person name="Simmons D."/>
            <person name="Wilczek-Boney K."/>
            <person name="Hale W."/>
            <person name="Jakkamsetti A."/>
            <person name="Pham P."/>
            <person name="Ruth R."/>
            <person name="San Lucas F."/>
            <person name="Warren J."/>
            <person name="Zhang J."/>
            <person name="Zhao Z."/>
            <person name="Zhou C."/>
            <person name="Zhu D."/>
            <person name="Lee S."/>
            <person name="Bess C."/>
            <person name="Blankenburg K."/>
            <person name="Forbes L."/>
            <person name="Fu Q."/>
            <person name="Gubbala S."/>
            <person name="Hirani K."/>
            <person name="Jayaseelan J.C."/>
            <person name="Lara F."/>
            <person name="Munidasa M."/>
            <person name="Palculict T."/>
            <person name="Patil S."/>
            <person name="Pu L.-L."/>
            <person name="Saada N."/>
            <person name="Tang L."/>
            <person name="Weissenberger G."/>
            <person name="Zhu Y."/>
            <person name="Hemphill L."/>
            <person name="Shang Y."/>
            <person name="Youmans B."/>
            <person name="Ayvaz T."/>
            <person name="Ross M."/>
            <person name="Santibanez J."/>
            <person name="Aqrawi P."/>
            <person name="Gross S."/>
            <person name="Joshi V."/>
            <person name="Fowler G."/>
            <person name="Nazareth L."/>
            <person name="Reid J."/>
            <person name="Worley K."/>
            <person name="Petrosino J."/>
            <person name="Highlander S."/>
            <person name="Gibbs R."/>
        </authorList>
    </citation>
    <scope>NUCLEOTIDE SEQUENCE [LARGE SCALE GENOMIC DNA]</scope>
    <source>
        <strain evidence="4">DSM 20284</strain>
    </source>
</reference>
<dbReference type="InterPro" id="IPR026870">
    <property type="entry name" value="Zinc_ribbon_dom"/>
</dbReference>
<proteinExistence type="predicted"/>
<organism evidence="4 5">
    <name type="scientific">Pediococcus acidilactici DSM 20284</name>
    <dbReference type="NCBI Taxonomy" id="862514"/>
    <lineage>
        <taxon>Bacteria</taxon>
        <taxon>Bacillati</taxon>
        <taxon>Bacillota</taxon>
        <taxon>Bacilli</taxon>
        <taxon>Lactobacillales</taxon>
        <taxon>Lactobacillaceae</taxon>
        <taxon>Pediococcus</taxon>
        <taxon>Pediococcus acidilactici group</taxon>
    </lineage>
</organism>